<dbReference type="InterPro" id="IPR018741">
    <property type="entry name" value="DUF2288"/>
</dbReference>
<evidence type="ECO:0000313" key="1">
    <source>
        <dbReference type="EMBL" id="SDU12729.1"/>
    </source>
</evidence>
<dbReference type="OrthoDB" id="195194at2"/>
<reference evidence="2" key="1">
    <citation type="submission" date="2016-10" db="EMBL/GenBank/DDBJ databases">
        <authorList>
            <person name="Varghese N."/>
            <person name="Submissions S."/>
        </authorList>
    </citation>
    <scope>NUCLEOTIDE SEQUENCE [LARGE SCALE GENOMIC DNA]</scope>
    <source>
        <strain evidence="2">CECT 8338</strain>
    </source>
</reference>
<keyword evidence="2" id="KW-1185">Reference proteome</keyword>
<proteinExistence type="predicted"/>
<gene>
    <name evidence="1" type="ORF">SAMN05216210_1920</name>
</gene>
<name>A0A1H2FZF5_9GAMM</name>
<dbReference type="RefSeq" id="WP_092386352.1">
    <property type="nucleotide sequence ID" value="NZ_LT629787.1"/>
</dbReference>
<dbReference type="Proteomes" id="UP000243924">
    <property type="component" value="Chromosome I"/>
</dbReference>
<evidence type="ECO:0008006" key="3">
    <source>
        <dbReference type="Google" id="ProtNLM"/>
    </source>
</evidence>
<evidence type="ECO:0000313" key="2">
    <source>
        <dbReference type="Proteomes" id="UP000243924"/>
    </source>
</evidence>
<dbReference type="Pfam" id="PF10052">
    <property type="entry name" value="DUF2288"/>
    <property type="match status" value="1"/>
</dbReference>
<organism evidence="1 2">
    <name type="scientific">Halopseudomonas salegens</name>
    <dbReference type="NCBI Taxonomy" id="1434072"/>
    <lineage>
        <taxon>Bacteria</taxon>
        <taxon>Pseudomonadati</taxon>
        <taxon>Pseudomonadota</taxon>
        <taxon>Gammaproteobacteria</taxon>
        <taxon>Pseudomonadales</taxon>
        <taxon>Pseudomonadaceae</taxon>
        <taxon>Halopseudomonas</taxon>
    </lineage>
</organism>
<protein>
    <recommendedName>
        <fullName evidence="3">DUF2288 domain-containing protein</fullName>
    </recommendedName>
</protein>
<dbReference type="AlphaFoldDB" id="A0A1H2FZF5"/>
<sequence length="101" mass="11392">MSESVSEAYAAILGATAPIEWSTLAPHFARGQLWQVTPELDLVQVAEALTNDDSARVKQWMADEQLHQVSDAQALEWHERNPETLWAVVIRPWVLVQERSA</sequence>
<accession>A0A1H2FZF5</accession>
<dbReference type="EMBL" id="LT629787">
    <property type="protein sequence ID" value="SDU12729.1"/>
    <property type="molecule type" value="Genomic_DNA"/>
</dbReference>
<dbReference type="STRING" id="1434072.SAMN05216210_1920"/>